<name>A0A6A4HX98_9AGAR</name>
<reference evidence="2" key="1">
    <citation type="journal article" date="2019" name="Environ. Microbiol.">
        <title>Fungal ecological strategies reflected in gene transcription - a case study of two litter decomposers.</title>
        <authorList>
            <person name="Barbi F."/>
            <person name="Kohler A."/>
            <person name="Barry K."/>
            <person name="Baskaran P."/>
            <person name="Daum C."/>
            <person name="Fauchery L."/>
            <person name="Ihrmark K."/>
            <person name="Kuo A."/>
            <person name="LaButti K."/>
            <person name="Lipzen A."/>
            <person name="Morin E."/>
            <person name="Grigoriev I.V."/>
            <person name="Henrissat B."/>
            <person name="Lindahl B."/>
            <person name="Martin F."/>
        </authorList>
    </citation>
    <scope>NUCLEOTIDE SEQUENCE</scope>
    <source>
        <strain evidence="2">JB14</strain>
    </source>
</reference>
<evidence type="ECO:0000313" key="3">
    <source>
        <dbReference type="Proteomes" id="UP000799118"/>
    </source>
</evidence>
<accession>A0A6A4HX98</accession>
<feature type="region of interest" description="Disordered" evidence="1">
    <location>
        <begin position="80"/>
        <end position="109"/>
    </location>
</feature>
<sequence>MGVAREERSGEFELELGVDEVGRAVGSFRAGRGIDRSEAEPTGAEDGGGGAGLLPMDEEAEGIEEEDEVADLVGIAVNRATAPGLPNEVVESTSSYGSDSRDAVSSSFSETIAMESVDKDTEWKDDTEDAGAWFDKDDDEVVLAGSGGASDPPKPTFTLTQSSSLEFGLVFDSDGSLEFDMFEFLDGLDALLFSEWDSNAFIRERTEDPKIKSESSSAMDDEGEDSRMGHPRAGTPEAPHQALGPEGNFDWYNLDQNSLGSANLYTFLTVCSPYGSVTAWTHQLFLFKPDESHAFFNLSRNFSLQIS</sequence>
<gene>
    <name evidence="2" type="ORF">BT96DRAFT_974565</name>
</gene>
<protein>
    <submittedName>
        <fullName evidence="2">Uncharacterized protein</fullName>
    </submittedName>
</protein>
<evidence type="ECO:0000256" key="1">
    <source>
        <dbReference type="SAM" id="MobiDB-lite"/>
    </source>
</evidence>
<feature type="compositionally biased region" description="Acidic residues" evidence="1">
    <location>
        <begin position="56"/>
        <end position="68"/>
    </location>
</feature>
<proteinExistence type="predicted"/>
<keyword evidence="3" id="KW-1185">Reference proteome</keyword>
<feature type="region of interest" description="Disordered" evidence="1">
    <location>
        <begin position="28"/>
        <end position="68"/>
    </location>
</feature>
<feature type="region of interest" description="Disordered" evidence="1">
    <location>
        <begin position="130"/>
        <end position="157"/>
    </location>
</feature>
<dbReference type="Proteomes" id="UP000799118">
    <property type="component" value="Unassembled WGS sequence"/>
</dbReference>
<dbReference type="EMBL" id="ML769441">
    <property type="protein sequence ID" value="KAE9401818.1"/>
    <property type="molecule type" value="Genomic_DNA"/>
</dbReference>
<evidence type="ECO:0000313" key="2">
    <source>
        <dbReference type="EMBL" id="KAE9401818.1"/>
    </source>
</evidence>
<organism evidence="2 3">
    <name type="scientific">Gymnopus androsaceus JB14</name>
    <dbReference type="NCBI Taxonomy" id="1447944"/>
    <lineage>
        <taxon>Eukaryota</taxon>
        <taxon>Fungi</taxon>
        <taxon>Dikarya</taxon>
        <taxon>Basidiomycota</taxon>
        <taxon>Agaricomycotina</taxon>
        <taxon>Agaricomycetes</taxon>
        <taxon>Agaricomycetidae</taxon>
        <taxon>Agaricales</taxon>
        <taxon>Marasmiineae</taxon>
        <taxon>Omphalotaceae</taxon>
        <taxon>Gymnopus</taxon>
    </lineage>
</organism>
<feature type="compositionally biased region" description="Low complexity" evidence="1">
    <location>
        <begin position="94"/>
        <end position="109"/>
    </location>
</feature>
<feature type="region of interest" description="Disordered" evidence="1">
    <location>
        <begin position="207"/>
        <end position="239"/>
    </location>
</feature>
<dbReference type="AlphaFoldDB" id="A0A6A4HX98"/>